<name>A0ABQ2GX37_9DEIO</name>
<feature type="region of interest" description="Disordered" evidence="1">
    <location>
        <begin position="91"/>
        <end position="119"/>
    </location>
</feature>
<evidence type="ECO:0000313" key="2">
    <source>
        <dbReference type="EMBL" id="GGM16392.1"/>
    </source>
</evidence>
<protein>
    <submittedName>
        <fullName evidence="2">Uncharacterized protein</fullName>
    </submittedName>
</protein>
<dbReference type="RefSeq" id="WP_188904786.1">
    <property type="nucleotide sequence ID" value="NZ_BMOM01000024.1"/>
</dbReference>
<dbReference type="EMBL" id="BMOM01000024">
    <property type="protein sequence ID" value="GGM16392.1"/>
    <property type="molecule type" value="Genomic_DNA"/>
</dbReference>
<evidence type="ECO:0000256" key="1">
    <source>
        <dbReference type="SAM" id="MobiDB-lite"/>
    </source>
</evidence>
<organism evidence="2 3">
    <name type="scientific">Deinococcus aerophilus</name>
    <dbReference type="NCBI Taxonomy" id="522488"/>
    <lineage>
        <taxon>Bacteria</taxon>
        <taxon>Thermotogati</taxon>
        <taxon>Deinococcota</taxon>
        <taxon>Deinococci</taxon>
        <taxon>Deinococcales</taxon>
        <taxon>Deinococcaceae</taxon>
        <taxon>Deinococcus</taxon>
    </lineage>
</organism>
<accession>A0ABQ2GX37</accession>
<comment type="caution">
    <text evidence="2">The sequence shown here is derived from an EMBL/GenBank/DDBJ whole genome shotgun (WGS) entry which is preliminary data.</text>
</comment>
<keyword evidence="3" id="KW-1185">Reference proteome</keyword>
<reference evidence="3" key="1">
    <citation type="journal article" date="2019" name="Int. J. Syst. Evol. Microbiol.">
        <title>The Global Catalogue of Microorganisms (GCM) 10K type strain sequencing project: providing services to taxonomists for standard genome sequencing and annotation.</title>
        <authorList>
            <consortium name="The Broad Institute Genomics Platform"/>
            <consortium name="The Broad Institute Genome Sequencing Center for Infectious Disease"/>
            <person name="Wu L."/>
            <person name="Ma J."/>
        </authorList>
    </citation>
    <scope>NUCLEOTIDE SEQUENCE [LARGE SCALE GENOMIC DNA]</scope>
    <source>
        <strain evidence="3">JCM 15443</strain>
    </source>
</reference>
<dbReference type="Proteomes" id="UP000661918">
    <property type="component" value="Unassembled WGS sequence"/>
</dbReference>
<gene>
    <name evidence="2" type="ORF">GCM10010841_25920</name>
</gene>
<proteinExistence type="predicted"/>
<sequence length="119" mass="12484">MTLARKLARQRERAALRASRKDPDARIGTLVAERGGNAEFDAVVYCLLRQVEGDVELDLSAYRPGKAAAFWRRVAELEGADLAFLRGLAAAGSGAGPAPKKAVGASQAPASGPAVNLRI</sequence>
<feature type="compositionally biased region" description="Low complexity" evidence="1">
    <location>
        <begin position="91"/>
        <end position="105"/>
    </location>
</feature>
<evidence type="ECO:0000313" key="3">
    <source>
        <dbReference type="Proteomes" id="UP000661918"/>
    </source>
</evidence>